<dbReference type="Proteomes" id="UP000076727">
    <property type="component" value="Unassembled WGS sequence"/>
</dbReference>
<organism evidence="2 3">
    <name type="scientific">Daedalea quercina L-15889</name>
    <dbReference type="NCBI Taxonomy" id="1314783"/>
    <lineage>
        <taxon>Eukaryota</taxon>
        <taxon>Fungi</taxon>
        <taxon>Dikarya</taxon>
        <taxon>Basidiomycota</taxon>
        <taxon>Agaricomycotina</taxon>
        <taxon>Agaricomycetes</taxon>
        <taxon>Polyporales</taxon>
        <taxon>Fomitopsis</taxon>
    </lineage>
</organism>
<keyword evidence="3" id="KW-1185">Reference proteome</keyword>
<protein>
    <submittedName>
        <fullName evidence="2">Uncharacterized protein</fullName>
    </submittedName>
</protein>
<dbReference type="EMBL" id="KV429084">
    <property type="protein sequence ID" value="KZT66795.1"/>
    <property type="molecule type" value="Genomic_DNA"/>
</dbReference>
<dbReference type="AlphaFoldDB" id="A0A165NC85"/>
<reference evidence="2 3" key="1">
    <citation type="journal article" date="2016" name="Mol. Biol. Evol.">
        <title>Comparative Genomics of Early-Diverging Mushroom-Forming Fungi Provides Insights into the Origins of Lignocellulose Decay Capabilities.</title>
        <authorList>
            <person name="Nagy L.G."/>
            <person name="Riley R."/>
            <person name="Tritt A."/>
            <person name="Adam C."/>
            <person name="Daum C."/>
            <person name="Floudas D."/>
            <person name="Sun H."/>
            <person name="Yadav J.S."/>
            <person name="Pangilinan J."/>
            <person name="Larsson K.H."/>
            <person name="Matsuura K."/>
            <person name="Barry K."/>
            <person name="Labutti K."/>
            <person name="Kuo R."/>
            <person name="Ohm R.A."/>
            <person name="Bhattacharya S.S."/>
            <person name="Shirouzu T."/>
            <person name="Yoshinaga Y."/>
            <person name="Martin F.M."/>
            <person name="Grigoriev I.V."/>
            <person name="Hibbett D.S."/>
        </authorList>
    </citation>
    <scope>NUCLEOTIDE SEQUENCE [LARGE SCALE GENOMIC DNA]</scope>
    <source>
        <strain evidence="2 3">L-15889</strain>
    </source>
</reference>
<name>A0A165NC85_9APHY</name>
<sequence>MSPSCGVLPLASIGHSACHHATSSRAATRTLASPYESCLFATTRARDCPLGRGTAAEQPPKPVYAIDLPRRASLSPSGPTAASGPAAGNPEGAMHGTPKILRYLLSDIMDGEQGAVR</sequence>
<accession>A0A165NC85</accession>
<evidence type="ECO:0000313" key="3">
    <source>
        <dbReference type="Proteomes" id="UP000076727"/>
    </source>
</evidence>
<feature type="region of interest" description="Disordered" evidence="1">
    <location>
        <begin position="70"/>
        <end position="95"/>
    </location>
</feature>
<evidence type="ECO:0000256" key="1">
    <source>
        <dbReference type="SAM" id="MobiDB-lite"/>
    </source>
</evidence>
<proteinExistence type="predicted"/>
<feature type="compositionally biased region" description="Low complexity" evidence="1">
    <location>
        <begin position="72"/>
        <end position="90"/>
    </location>
</feature>
<evidence type="ECO:0000313" key="2">
    <source>
        <dbReference type="EMBL" id="KZT66795.1"/>
    </source>
</evidence>
<gene>
    <name evidence="2" type="ORF">DAEQUDRAFT_441041</name>
</gene>